<dbReference type="InterPro" id="IPR013783">
    <property type="entry name" value="Ig-like_fold"/>
</dbReference>
<dbReference type="PANTHER" id="PTHR42721">
    <property type="entry name" value="SUGAR HYDROLASE-RELATED"/>
    <property type="match status" value="1"/>
</dbReference>
<feature type="domain" description="Fibronectin type III-like" evidence="5">
    <location>
        <begin position="640"/>
        <end position="711"/>
    </location>
</feature>
<evidence type="ECO:0000256" key="2">
    <source>
        <dbReference type="ARBA" id="ARBA00022729"/>
    </source>
</evidence>
<dbReference type="InterPro" id="IPR002772">
    <property type="entry name" value="Glyco_hydro_3_C"/>
</dbReference>
<dbReference type="Pfam" id="PF00933">
    <property type="entry name" value="Glyco_hydro_3"/>
    <property type="match status" value="1"/>
</dbReference>
<dbReference type="InterPro" id="IPR036881">
    <property type="entry name" value="Glyco_hydro_3_C_sf"/>
</dbReference>
<evidence type="ECO:0000256" key="1">
    <source>
        <dbReference type="ARBA" id="ARBA00005336"/>
    </source>
</evidence>
<protein>
    <submittedName>
        <fullName evidence="6">Glycoside hydrolase family 3 C-terminal domain-containing protein</fullName>
    </submittedName>
</protein>
<dbReference type="Gene3D" id="3.40.50.1700">
    <property type="entry name" value="Glycoside hydrolase family 3 C-terminal domain"/>
    <property type="match status" value="1"/>
</dbReference>
<keyword evidence="7" id="KW-1185">Reference proteome</keyword>
<dbReference type="InterPro" id="IPR026891">
    <property type="entry name" value="Fn3-like"/>
</dbReference>
<evidence type="ECO:0000256" key="3">
    <source>
        <dbReference type="ARBA" id="ARBA00022801"/>
    </source>
</evidence>
<dbReference type="PANTHER" id="PTHR42721:SF3">
    <property type="entry name" value="BETA-D-XYLOSIDASE 5-RELATED"/>
    <property type="match status" value="1"/>
</dbReference>
<comment type="similarity">
    <text evidence="1">Belongs to the glycosyl hydrolase 3 family.</text>
</comment>
<dbReference type="Gene3D" id="2.60.40.10">
    <property type="entry name" value="Immunoglobulins"/>
    <property type="match status" value="1"/>
</dbReference>
<dbReference type="SUPFAM" id="SSF51445">
    <property type="entry name" value="(Trans)glycosidases"/>
    <property type="match status" value="1"/>
</dbReference>
<organism evidence="6 7">
    <name type="scientific">Haloarcula onubensis</name>
    <dbReference type="NCBI Taxonomy" id="2950539"/>
    <lineage>
        <taxon>Archaea</taxon>
        <taxon>Methanobacteriati</taxon>
        <taxon>Methanobacteriota</taxon>
        <taxon>Stenosarchaea group</taxon>
        <taxon>Halobacteria</taxon>
        <taxon>Halobacteriales</taxon>
        <taxon>Haloarculaceae</taxon>
        <taxon>Haloarcula</taxon>
    </lineage>
</organism>
<dbReference type="GO" id="GO:0016787">
    <property type="term" value="F:hydrolase activity"/>
    <property type="evidence" value="ECO:0007669"/>
    <property type="project" value="UniProtKB-KW"/>
</dbReference>
<proteinExistence type="inferred from homology"/>
<dbReference type="InterPro" id="IPR036962">
    <property type="entry name" value="Glyco_hydro_3_N_sf"/>
</dbReference>
<dbReference type="InterPro" id="IPR044993">
    <property type="entry name" value="BXL"/>
</dbReference>
<sequence>MTGSPTVDALVDEMALEAKVAQLGSVRIGAVLEDGAFSAERARELVPHGVGRVTRVGRESGLGPRDLAAAVADFQAFLRTETPHGIPAFVREESLCGYAGRRGATVPQAIGLASSWDPALVREVAGTVGEQLRAVGCRLTLSPVADLGVDPRWGRIEETFGEDPALAAAMTGSVVRGLADSGVDATLKHFVGHGRPAGGRNRARPTASLAAMRDADCVPFRAGVDAGAASVMAAYNTVDGVPCHANEALLTDLLRETWDFDGTVVSDGRGIEMLADDYGVTADRQTAGVRALSAGIDVEIPESECFGERLVAAVREGLVDESVVDRALRRHLRQKVRAGLFTADGPDPTTAADAFETDAVRSVTRRAARRSQVLLENDGLLPLSPDAAVAVVGPNADAPRNLLGNYSYAGAENADGGIDIVTPRAALAERVETVVHERGCGVRAGPDDDLDAAVSAARDADVVVACVGGQSGIHVERDSPGTAGEALDRAGLGLPGRQAALVERVAATGTPVVVVLVSGRPLAVPGVVERANATVAAWLPGQSGGAAIADVLLGADPGGRLPVSLPRSVGQLPIHYRQDAVSRGDYVFADGAPLFPFGHGESYADFRYGSLSVAPDSTATDGELTATVTVENTADRPGTEVVQLYARHRGGRRVTPERELVGFRRVDLDAGETATVTFTLPAAAFATAEKRRDAGLVVDPGAVTLGVGRSSADRQASASAELTGAPSHPRRRRPLADVTVERA</sequence>
<dbReference type="Gene3D" id="3.20.20.300">
    <property type="entry name" value="Glycoside hydrolase, family 3, N-terminal domain"/>
    <property type="match status" value="1"/>
</dbReference>
<feature type="compositionally biased region" description="Low complexity" evidence="4">
    <location>
        <begin position="709"/>
        <end position="720"/>
    </location>
</feature>
<dbReference type="InterPro" id="IPR001764">
    <property type="entry name" value="Glyco_hydro_3_N"/>
</dbReference>
<evidence type="ECO:0000313" key="7">
    <source>
        <dbReference type="Proteomes" id="UP001268864"/>
    </source>
</evidence>
<comment type="caution">
    <text evidence="6">The sequence shown here is derived from an EMBL/GenBank/DDBJ whole genome shotgun (WGS) entry which is preliminary data.</text>
</comment>
<name>A0ABU2FPQ0_9EURY</name>
<dbReference type="Proteomes" id="UP001268864">
    <property type="component" value="Unassembled WGS sequence"/>
</dbReference>
<keyword evidence="2" id="KW-0732">Signal</keyword>
<gene>
    <name evidence="6" type="ORF">NDI86_11410</name>
</gene>
<keyword evidence="3 6" id="KW-0378">Hydrolase</keyword>
<accession>A0ABU2FPQ0</accession>
<dbReference type="SUPFAM" id="SSF52279">
    <property type="entry name" value="Beta-D-glucan exohydrolase, C-terminal domain"/>
    <property type="match status" value="1"/>
</dbReference>
<reference evidence="6 7" key="1">
    <citation type="submission" date="2022-06" db="EMBL/GenBank/DDBJ databases">
        <title>Halomicroarcula sp. a new haloarchaeum isolate from saline soil.</title>
        <authorList>
            <person name="Strakova D."/>
            <person name="Galisteo C."/>
            <person name="Sanchez-Porro C."/>
            <person name="Ventosa A."/>
        </authorList>
    </citation>
    <scope>NUCLEOTIDE SEQUENCE [LARGE SCALE GENOMIC DNA]</scope>
    <source>
        <strain evidence="6 7">S3CR25-11</strain>
    </source>
</reference>
<evidence type="ECO:0000313" key="6">
    <source>
        <dbReference type="EMBL" id="MDS0282733.1"/>
    </source>
</evidence>
<dbReference type="EMBL" id="JAMQOS010000003">
    <property type="protein sequence ID" value="MDS0282733.1"/>
    <property type="molecule type" value="Genomic_DNA"/>
</dbReference>
<dbReference type="PRINTS" id="PR00133">
    <property type="entry name" value="GLHYDRLASE3"/>
</dbReference>
<dbReference type="SMART" id="SM01217">
    <property type="entry name" value="Fn3_like"/>
    <property type="match status" value="1"/>
</dbReference>
<dbReference type="InterPro" id="IPR017853">
    <property type="entry name" value="GH"/>
</dbReference>
<dbReference type="Pfam" id="PF01915">
    <property type="entry name" value="Glyco_hydro_3_C"/>
    <property type="match status" value="1"/>
</dbReference>
<dbReference type="RefSeq" id="WP_310900560.1">
    <property type="nucleotide sequence ID" value="NZ_JAMQOS010000003.1"/>
</dbReference>
<evidence type="ECO:0000256" key="4">
    <source>
        <dbReference type="SAM" id="MobiDB-lite"/>
    </source>
</evidence>
<evidence type="ECO:0000259" key="5">
    <source>
        <dbReference type="SMART" id="SM01217"/>
    </source>
</evidence>
<feature type="region of interest" description="Disordered" evidence="4">
    <location>
        <begin position="708"/>
        <end position="743"/>
    </location>
</feature>
<dbReference type="Pfam" id="PF14310">
    <property type="entry name" value="Fn3-like"/>
    <property type="match status" value="1"/>
</dbReference>